<evidence type="ECO:0000313" key="2">
    <source>
        <dbReference type="EMBL" id="AGF72844.1"/>
    </source>
</evidence>
<dbReference type="EMBL" id="CP003697">
    <property type="protein sequence ID" value="AGF72844.1"/>
    <property type="molecule type" value="Genomic_DNA"/>
</dbReference>
<accession>M1MYP9</accession>
<organism evidence="2 3">
    <name type="scientific">Corynebacterium halotolerans YIM 70093 = DSM 44683</name>
    <dbReference type="NCBI Taxonomy" id="1121362"/>
    <lineage>
        <taxon>Bacteria</taxon>
        <taxon>Bacillati</taxon>
        <taxon>Actinomycetota</taxon>
        <taxon>Actinomycetes</taxon>
        <taxon>Mycobacteriales</taxon>
        <taxon>Corynebacteriaceae</taxon>
        <taxon>Corynebacterium</taxon>
    </lineage>
</organism>
<name>M1MYP9_9CORY</name>
<feature type="region of interest" description="Disordered" evidence="1">
    <location>
        <begin position="253"/>
        <end position="275"/>
    </location>
</feature>
<keyword evidence="3" id="KW-1185">Reference proteome</keyword>
<reference evidence="2 3" key="1">
    <citation type="journal article" date="2012" name="Stand. Genomic Sci.">
        <title>Genome sequence of the halotolerant bacterium Corynebacterium halotolerans type strain YIM 70093(T) (= DSM 44683(T)).</title>
        <authorList>
            <person name="Ruckert C."/>
            <person name="Albersmeier A."/>
            <person name="Al-Dilaimi A."/>
            <person name="Niehaus K."/>
            <person name="Szczepanowski R."/>
            <person name="Kalinowski J."/>
        </authorList>
    </citation>
    <scope>NUCLEOTIDE SEQUENCE [LARGE SCALE GENOMIC DNA]</scope>
    <source>
        <strain evidence="2">YIM 70093</strain>
    </source>
</reference>
<dbReference type="HOGENOM" id="CLU_047685_0_0_11"/>
<evidence type="ECO:0000256" key="1">
    <source>
        <dbReference type="SAM" id="MobiDB-lite"/>
    </source>
</evidence>
<dbReference type="eggNOG" id="ENOG5032N1F">
    <property type="taxonomic scope" value="Bacteria"/>
</dbReference>
<protein>
    <recommendedName>
        <fullName evidence="4">YbjN domain-containing protein</fullName>
    </recommendedName>
</protein>
<dbReference type="KEGG" id="chn:A605_09210"/>
<evidence type="ECO:0000313" key="3">
    <source>
        <dbReference type="Proteomes" id="UP000011723"/>
    </source>
</evidence>
<dbReference type="PATRIC" id="fig|1121362.3.peg.1859"/>
<proteinExistence type="predicted"/>
<dbReference type="Pfam" id="PF10722">
    <property type="entry name" value="YbjN"/>
    <property type="match status" value="2"/>
</dbReference>
<feature type="region of interest" description="Disordered" evidence="1">
    <location>
        <begin position="185"/>
        <end position="230"/>
    </location>
</feature>
<feature type="compositionally biased region" description="Acidic residues" evidence="1">
    <location>
        <begin position="186"/>
        <end position="195"/>
    </location>
</feature>
<sequence length="460" mass="50962">MTLTRVYVAAESYGFHSYIGADRLVFPWRDHLVTVYVDDRNPQALVFDTDLRIMLEMGDIGELAPLVNTWNRERLGPTLSLRVGDAGEITVHARSSILIGTGVSDEQLAESVRGAMETSLLAVTHLAVTFPELALPDSDDPADDLELHRNEQDSAAIDGPLPRERHHRAFDDDATVEELLAALPGEDWDDTDNPDSAEGGSPPGSSWRQEENPDQPGLFPPPEETPPLFHLDDVDASRFAGRARRRAHGIEEFDLFGEPVSPREGEDDAGEDADTGRYDEVYLDGEPDTDYVFFPEPDEEHLPMMNRHHDGSDHSNPQLPGPVTIDRIRGMLMELGVEKTQGGDEVIVAWINEVLFGFFVDNGPSYLVKGHWDPNLDPETDFLRMFLLCNDWNEASISTKAFCHEDADGLQVRVEFTTPVGEGLNDAQLEHNTAVAINQVLHAIDSISTDATGESAVHWP</sequence>
<dbReference type="InterPro" id="IPR019660">
    <property type="entry name" value="Put_sensory_transdc_reg_YbjN"/>
</dbReference>
<gene>
    <name evidence="2" type="ORF">A605_09210</name>
</gene>
<dbReference type="AlphaFoldDB" id="M1MYP9"/>
<dbReference type="STRING" id="1121362.A605_09210"/>
<dbReference type="Proteomes" id="UP000011723">
    <property type="component" value="Chromosome"/>
</dbReference>
<evidence type="ECO:0008006" key="4">
    <source>
        <dbReference type="Google" id="ProtNLM"/>
    </source>
</evidence>